<dbReference type="GO" id="GO:0003677">
    <property type="term" value="F:DNA binding"/>
    <property type="evidence" value="ECO:0007669"/>
    <property type="project" value="UniProtKB-KW"/>
</dbReference>
<evidence type="ECO:0000313" key="4">
    <source>
        <dbReference type="EMBL" id="GAI89682.1"/>
    </source>
</evidence>
<protein>
    <recommendedName>
        <fullName evidence="3">DNA helicase DnaB-like N-terminal domain-containing protein</fullName>
    </recommendedName>
</protein>
<dbReference type="EMBL" id="BARW01024230">
    <property type="protein sequence ID" value="GAI89682.1"/>
    <property type="molecule type" value="Genomic_DNA"/>
</dbReference>
<evidence type="ECO:0000256" key="2">
    <source>
        <dbReference type="ARBA" id="ARBA00023125"/>
    </source>
</evidence>
<sequence length="141" mass="16205">MLSQEVERLQNIEAEQASLGSMLLTPRAVYASVESLEPGDYYKTSHRKIYQLILELFNKNIAVDLVTLSEELQNRNELLDIGGTTYLTQLINSVPTPENIEFYNQIIKKRSNQRKIHNPTRSIMTINTINRFSNFLIPPPP</sequence>
<dbReference type="SUPFAM" id="SSF48024">
    <property type="entry name" value="N-terminal domain of DnaB helicase"/>
    <property type="match status" value="1"/>
</dbReference>
<dbReference type="GO" id="GO:0006260">
    <property type="term" value="P:DNA replication"/>
    <property type="evidence" value="ECO:0007669"/>
    <property type="project" value="UniProtKB-KW"/>
</dbReference>
<evidence type="ECO:0000259" key="3">
    <source>
        <dbReference type="Pfam" id="PF00772"/>
    </source>
</evidence>
<dbReference type="GO" id="GO:0005829">
    <property type="term" value="C:cytosol"/>
    <property type="evidence" value="ECO:0007669"/>
    <property type="project" value="TreeGrafter"/>
</dbReference>
<dbReference type="InterPro" id="IPR007693">
    <property type="entry name" value="DNA_helicase_DnaB-like_N"/>
</dbReference>
<reference evidence="4" key="1">
    <citation type="journal article" date="2014" name="Front. Microbiol.">
        <title>High frequency of phylogenetically diverse reductive dehalogenase-homologous genes in deep subseafloor sedimentary metagenomes.</title>
        <authorList>
            <person name="Kawai M."/>
            <person name="Futagami T."/>
            <person name="Toyoda A."/>
            <person name="Takaki Y."/>
            <person name="Nishi S."/>
            <person name="Hori S."/>
            <person name="Arai W."/>
            <person name="Tsubouchi T."/>
            <person name="Morono Y."/>
            <person name="Uchiyama I."/>
            <person name="Ito T."/>
            <person name="Fujiyama A."/>
            <person name="Inagaki F."/>
            <person name="Takami H."/>
        </authorList>
    </citation>
    <scope>NUCLEOTIDE SEQUENCE</scope>
    <source>
        <strain evidence="4">Expedition CK06-06</strain>
    </source>
</reference>
<name>X1S9G2_9ZZZZ</name>
<dbReference type="PANTHER" id="PTHR30153">
    <property type="entry name" value="REPLICATIVE DNA HELICASE DNAB"/>
    <property type="match status" value="1"/>
</dbReference>
<comment type="caution">
    <text evidence="4">The sequence shown here is derived from an EMBL/GenBank/DDBJ whole genome shotgun (WGS) entry which is preliminary data.</text>
</comment>
<dbReference type="PANTHER" id="PTHR30153:SF2">
    <property type="entry name" value="REPLICATIVE DNA HELICASE"/>
    <property type="match status" value="1"/>
</dbReference>
<dbReference type="Pfam" id="PF00772">
    <property type="entry name" value="DnaB"/>
    <property type="match status" value="1"/>
</dbReference>
<dbReference type="InterPro" id="IPR016136">
    <property type="entry name" value="DNA_helicase_N/primase_C"/>
</dbReference>
<proteinExistence type="predicted"/>
<dbReference type="InterPro" id="IPR036185">
    <property type="entry name" value="DNA_heli_DnaB-like_N_sf"/>
</dbReference>
<dbReference type="GO" id="GO:0005524">
    <property type="term" value="F:ATP binding"/>
    <property type="evidence" value="ECO:0007669"/>
    <property type="project" value="InterPro"/>
</dbReference>
<gene>
    <name evidence="4" type="ORF">S12H4_39989</name>
</gene>
<dbReference type="Gene3D" id="1.10.860.10">
    <property type="entry name" value="DNAb Helicase, Chain A"/>
    <property type="match status" value="1"/>
</dbReference>
<dbReference type="GO" id="GO:0003678">
    <property type="term" value="F:DNA helicase activity"/>
    <property type="evidence" value="ECO:0007669"/>
    <property type="project" value="InterPro"/>
</dbReference>
<accession>X1S9G2</accession>
<feature type="domain" description="DNA helicase DnaB-like N-terminal" evidence="3">
    <location>
        <begin position="9"/>
        <end position="108"/>
    </location>
</feature>
<keyword evidence="2" id="KW-0238">DNA-binding</keyword>
<evidence type="ECO:0000256" key="1">
    <source>
        <dbReference type="ARBA" id="ARBA00022705"/>
    </source>
</evidence>
<keyword evidence="1" id="KW-0235">DNA replication</keyword>
<dbReference type="AlphaFoldDB" id="X1S9G2"/>
<organism evidence="4">
    <name type="scientific">marine sediment metagenome</name>
    <dbReference type="NCBI Taxonomy" id="412755"/>
    <lineage>
        <taxon>unclassified sequences</taxon>
        <taxon>metagenomes</taxon>
        <taxon>ecological metagenomes</taxon>
    </lineage>
</organism>